<name>A0A511K767_RHOTO</name>
<accession>A0A511K767</accession>
<dbReference type="PANTHER" id="PTHR36223:SF1">
    <property type="entry name" value="TRANSCRIPTION ELONGATION FACTOR EAF N-TERMINAL DOMAIN-CONTAINING PROTEIN"/>
    <property type="match status" value="1"/>
</dbReference>
<organism evidence="2 3">
    <name type="scientific">Rhodotorula toruloides</name>
    <name type="common">Yeast</name>
    <name type="synonym">Rhodosporidium toruloides</name>
    <dbReference type="NCBI Taxonomy" id="5286"/>
    <lineage>
        <taxon>Eukaryota</taxon>
        <taxon>Fungi</taxon>
        <taxon>Dikarya</taxon>
        <taxon>Basidiomycota</taxon>
        <taxon>Pucciniomycotina</taxon>
        <taxon>Microbotryomycetes</taxon>
        <taxon>Sporidiobolales</taxon>
        <taxon>Sporidiobolaceae</taxon>
        <taxon>Rhodotorula</taxon>
    </lineage>
</organism>
<feature type="compositionally biased region" description="Pro residues" evidence="1">
    <location>
        <begin position="204"/>
        <end position="214"/>
    </location>
</feature>
<comment type="caution">
    <text evidence="2">The sequence shown here is derived from an EMBL/GenBank/DDBJ whole genome shotgun (WGS) entry which is preliminary data.</text>
</comment>
<dbReference type="OrthoDB" id="2538451at2759"/>
<dbReference type="Proteomes" id="UP000321518">
    <property type="component" value="Unassembled WGS sequence"/>
</dbReference>
<protein>
    <submittedName>
        <fullName evidence="2">Uncharacterized protein</fullName>
    </submittedName>
</protein>
<proteinExistence type="predicted"/>
<evidence type="ECO:0000313" key="2">
    <source>
        <dbReference type="EMBL" id="GEM06188.1"/>
    </source>
</evidence>
<dbReference type="AlphaFoldDB" id="A0A511K767"/>
<evidence type="ECO:0000256" key="1">
    <source>
        <dbReference type="SAM" id="MobiDB-lite"/>
    </source>
</evidence>
<dbReference type="EMBL" id="BJWK01000001">
    <property type="protein sequence ID" value="GEM06188.1"/>
    <property type="molecule type" value="Genomic_DNA"/>
</dbReference>
<gene>
    <name evidence="2" type="ORF">Rt10032_c01g0205</name>
</gene>
<evidence type="ECO:0000313" key="3">
    <source>
        <dbReference type="Proteomes" id="UP000321518"/>
    </source>
</evidence>
<dbReference type="PANTHER" id="PTHR36223">
    <property type="entry name" value="BETA-LACTAMASE-TYPE TRANSPEPTIDASE FOLD DOMAIN CONTAINING PROTEIN"/>
    <property type="match status" value="1"/>
</dbReference>
<sequence>MAPLAPSGAGLGPAEPLTKLTDPLNRWSAWITIDDKPVEVYKVEHGGKKSTCYIEAIEGKEFKLGFVALKQSSDGTFPTVYPRVDGLKMNGTVLRNLEKAHVWPGKRISYDAIRPFTFAKIHLTDNSNPTTTSEAIVKNLGTVPDDAQHHLWSCQGAAKASVYTDRPCSVKYVDHDDCPSYTLEFKYRSRTLLELEDIVEPLPRASPSPEPAPAAPSHKSARKSPDVKSKKRKTDVITLSDDDEDDESGLRAKVARLEAENAKLKQGGVKEENKPKVKDEPLSMKVKKEGGQMVIDLLD</sequence>
<reference evidence="2 3" key="1">
    <citation type="submission" date="2019-07" db="EMBL/GenBank/DDBJ databases">
        <title>Rhodotorula toruloides NBRC10032 genome sequencing.</title>
        <authorList>
            <person name="Shida Y."/>
            <person name="Takaku H."/>
            <person name="Ogasawara W."/>
            <person name="Mori K."/>
        </authorList>
    </citation>
    <scope>NUCLEOTIDE SEQUENCE [LARGE SCALE GENOMIC DNA]</scope>
    <source>
        <strain evidence="2 3">NBRC10032</strain>
    </source>
</reference>
<feature type="region of interest" description="Disordered" evidence="1">
    <location>
        <begin position="202"/>
        <end position="250"/>
    </location>
</feature>